<evidence type="ECO:0000259" key="10">
    <source>
        <dbReference type="Pfam" id="PF20560"/>
    </source>
</evidence>
<comment type="caution">
    <text evidence="11">The sequence shown here is derived from an EMBL/GenBank/DDBJ whole genome shotgun (WGS) entry which is preliminary data.</text>
</comment>
<dbReference type="GO" id="GO:0005886">
    <property type="term" value="C:plasma membrane"/>
    <property type="evidence" value="ECO:0007669"/>
    <property type="project" value="UniProtKB-SubCell"/>
</dbReference>
<comment type="subcellular location">
    <subcellularLocation>
        <location evidence="1">Cell membrane</location>
        <topology evidence="1">Multi-pass membrane protein</topology>
    </subcellularLocation>
    <subcellularLocation>
        <location evidence="7">Membrane</location>
        <topology evidence="7">Multi-pass membrane protein</topology>
    </subcellularLocation>
</comment>
<dbReference type="GO" id="GO:0006935">
    <property type="term" value="P:chemotaxis"/>
    <property type="evidence" value="ECO:0007669"/>
    <property type="project" value="InterPro"/>
</dbReference>
<proteinExistence type="inferred from homology"/>
<dbReference type="InterPro" id="IPR002898">
    <property type="entry name" value="MotA_ExbB_proton_chnl"/>
</dbReference>
<evidence type="ECO:0000256" key="5">
    <source>
        <dbReference type="ARBA" id="ARBA00022989"/>
    </source>
</evidence>
<dbReference type="InterPro" id="IPR047055">
    <property type="entry name" value="MotA-like"/>
</dbReference>
<evidence type="ECO:0000256" key="6">
    <source>
        <dbReference type="ARBA" id="ARBA00023136"/>
    </source>
</evidence>
<evidence type="ECO:0000256" key="7">
    <source>
        <dbReference type="RuleBase" id="RU004057"/>
    </source>
</evidence>
<evidence type="ECO:0000256" key="1">
    <source>
        <dbReference type="ARBA" id="ARBA00004651"/>
    </source>
</evidence>
<keyword evidence="2" id="KW-1003">Cell membrane</keyword>
<sequence>MDISTVIFLIISFGGLILGFVLEGGHLAALLVGTAGLIVFGGTIGAVGVSFPMNKLKRVPGALKTTFSSKKSNRAYSINYFVDIAKKTRQNGLLSLESDLSDSNMDPFIKKGLQAVVDGVEPETVKTMLHLDAEMTSMRHKDTIAIFEAAGGFAPTMGIIGTVMGLVHVLGNLSDPGSLGPKIAVAFIATLYGVSSANLLWLPIASKLKVLNKDELIDKELVIEAISCIQAGINPNTIGEKLKGFMDKKELAEYESKRGENLE</sequence>
<evidence type="ECO:0000256" key="2">
    <source>
        <dbReference type="ARBA" id="ARBA00022475"/>
    </source>
</evidence>
<feature type="transmembrane region" description="Helical" evidence="8">
    <location>
        <begin position="183"/>
        <end position="204"/>
    </location>
</feature>
<comment type="similarity">
    <text evidence="7">Belongs to the exbB/tolQ family.</text>
</comment>
<keyword evidence="3 8" id="KW-0812">Transmembrane</keyword>
<dbReference type="PANTHER" id="PTHR30433:SF3">
    <property type="entry name" value="MOTILITY PROTEIN A"/>
    <property type="match status" value="1"/>
</dbReference>
<dbReference type="PANTHER" id="PTHR30433">
    <property type="entry name" value="CHEMOTAXIS PROTEIN MOTA"/>
    <property type="match status" value="1"/>
</dbReference>
<feature type="domain" description="MotA/TolQ/ExbB proton channel" evidence="9">
    <location>
        <begin position="102"/>
        <end position="216"/>
    </location>
</feature>
<reference evidence="12" key="1">
    <citation type="submission" date="2015-08" db="EMBL/GenBank/DDBJ databases">
        <title>Genome sequence of the strict anaerobe Clostridium homopropionicum LuHBu1 (DSM 5847T).</title>
        <authorList>
            <person name="Poehlein A."/>
            <person name="Beck M."/>
            <person name="Schiel-Bengelsdorf B."/>
            <person name="Bengelsdorf F.R."/>
            <person name="Daniel R."/>
            <person name="Duerre P."/>
        </authorList>
    </citation>
    <scope>NUCLEOTIDE SEQUENCE [LARGE SCALE GENOMIC DNA]</scope>
    <source>
        <strain evidence="12">DSM 5847</strain>
    </source>
</reference>
<evidence type="ECO:0000259" key="9">
    <source>
        <dbReference type="Pfam" id="PF01618"/>
    </source>
</evidence>
<dbReference type="InterPro" id="IPR046786">
    <property type="entry name" value="MotA_N"/>
</dbReference>
<dbReference type="Pfam" id="PF01618">
    <property type="entry name" value="MotA_ExbB"/>
    <property type="match status" value="1"/>
</dbReference>
<dbReference type="AlphaFoldDB" id="A0A0L6ZEU9"/>
<evidence type="ECO:0000256" key="4">
    <source>
        <dbReference type="ARBA" id="ARBA00022779"/>
    </source>
</evidence>
<feature type="domain" description="Motility protein A N-terminal" evidence="10">
    <location>
        <begin position="9"/>
        <end position="89"/>
    </location>
</feature>
<organism evidence="11 12">
    <name type="scientific">Clostridium homopropionicum DSM 5847</name>
    <dbReference type="NCBI Taxonomy" id="1121318"/>
    <lineage>
        <taxon>Bacteria</taxon>
        <taxon>Bacillati</taxon>
        <taxon>Bacillota</taxon>
        <taxon>Clostridia</taxon>
        <taxon>Eubacteriales</taxon>
        <taxon>Clostridiaceae</taxon>
        <taxon>Clostridium</taxon>
    </lineage>
</organism>
<evidence type="ECO:0000313" key="11">
    <source>
        <dbReference type="EMBL" id="KOA21501.1"/>
    </source>
</evidence>
<dbReference type="Proteomes" id="UP000037043">
    <property type="component" value="Unassembled WGS sequence"/>
</dbReference>
<gene>
    <name evidence="11" type="primary">pomA_1</name>
    <name evidence="11" type="ORF">CLHOM_01720</name>
</gene>
<keyword evidence="6 8" id="KW-0472">Membrane</keyword>
<dbReference type="Pfam" id="PF20560">
    <property type="entry name" value="MotA_N"/>
    <property type="match status" value="1"/>
</dbReference>
<keyword evidence="7" id="KW-0813">Transport</keyword>
<feature type="transmembrane region" description="Helical" evidence="8">
    <location>
        <begin position="28"/>
        <end position="51"/>
    </location>
</feature>
<evidence type="ECO:0000256" key="3">
    <source>
        <dbReference type="ARBA" id="ARBA00022692"/>
    </source>
</evidence>
<keyword evidence="12" id="KW-1185">Reference proteome</keyword>
<dbReference type="PATRIC" id="fig|1121318.3.peg.171"/>
<dbReference type="NCBIfam" id="NF006583">
    <property type="entry name" value="PRK09109.1"/>
    <property type="match status" value="1"/>
</dbReference>
<dbReference type="EMBL" id="LHUR01000005">
    <property type="protein sequence ID" value="KOA21501.1"/>
    <property type="molecule type" value="Genomic_DNA"/>
</dbReference>
<name>A0A0L6ZEU9_9CLOT</name>
<dbReference type="RefSeq" id="WP_052219773.1">
    <property type="nucleotide sequence ID" value="NZ_LHUR01000005.1"/>
</dbReference>
<evidence type="ECO:0000313" key="12">
    <source>
        <dbReference type="Proteomes" id="UP000037043"/>
    </source>
</evidence>
<feature type="transmembrane region" description="Helical" evidence="8">
    <location>
        <begin position="5"/>
        <end position="22"/>
    </location>
</feature>
<dbReference type="GO" id="GO:0071978">
    <property type="term" value="P:bacterial-type flagellum-dependent swarming motility"/>
    <property type="evidence" value="ECO:0007669"/>
    <property type="project" value="InterPro"/>
</dbReference>
<accession>A0A0L6ZEU9</accession>
<keyword evidence="4" id="KW-0283">Flagellar rotation</keyword>
<evidence type="ECO:0000256" key="8">
    <source>
        <dbReference type="SAM" id="Phobius"/>
    </source>
</evidence>
<dbReference type="STRING" id="36844.SAMN04488501_10549"/>
<keyword evidence="7" id="KW-0653">Protein transport</keyword>
<feature type="transmembrane region" description="Helical" evidence="8">
    <location>
        <begin position="145"/>
        <end position="171"/>
    </location>
</feature>
<dbReference type="GO" id="GO:0015031">
    <property type="term" value="P:protein transport"/>
    <property type="evidence" value="ECO:0007669"/>
    <property type="project" value="UniProtKB-KW"/>
</dbReference>
<keyword evidence="5 8" id="KW-1133">Transmembrane helix</keyword>
<protein>
    <submittedName>
        <fullName evidence="11">Chemotaxis protein PomA</fullName>
    </submittedName>
</protein>